<dbReference type="Gene3D" id="2.40.50.250">
    <property type="entry name" value="bipa protein"/>
    <property type="match status" value="1"/>
</dbReference>
<dbReference type="InterPro" id="IPR000795">
    <property type="entry name" value="T_Tr_GTP-bd_dom"/>
</dbReference>
<sequence>MNLVKGGYLLLQRNSGGDSSQFRNRAFDWTNLISILLSIIQDCPNDIQALDRSFTNLSLQHKSSQKPIWSSLCISSHLLLVITLVNIRPIWKRVLLVNLKTLKVALPKSKLQIQISEDLAKLEGHLISASDVTENTKSDLIKIWTISAPERRNESCLSKLLPPEKIRNIAIIAHVDHAKTTLVDCLSKLLTKVDRDAPFSMLVTQLESKIEAGTIKVGPSIKALDTTGKYGAEFKNDTHGEGVLNHVFSSYQTFKRSLDQVRKGSLISTSKGDVTTYAAGLLEPRGKLFDTPDPGFRPSSPLLWCIELEFILSQLYQVHLVFGEY</sequence>
<dbReference type="Gene3D" id="3.40.50.300">
    <property type="entry name" value="P-loop containing nucleotide triphosphate hydrolases"/>
    <property type="match status" value="1"/>
</dbReference>
<name>A0A137P521_CONC2</name>
<dbReference type="GO" id="GO:0003924">
    <property type="term" value="F:GTPase activity"/>
    <property type="evidence" value="ECO:0007669"/>
    <property type="project" value="InterPro"/>
</dbReference>
<dbReference type="Proteomes" id="UP000070444">
    <property type="component" value="Unassembled WGS sequence"/>
</dbReference>
<dbReference type="InterPro" id="IPR035647">
    <property type="entry name" value="EFG_III/V"/>
</dbReference>
<protein>
    <recommendedName>
        <fullName evidence="1">Tr-type G domain-containing protein</fullName>
    </recommendedName>
</protein>
<dbReference type="Gene3D" id="3.30.70.240">
    <property type="match status" value="1"/>
</dbReference>
<proteinExistence type="predicted"/>
<dbReference type="SUPFAM" id="SSF54980">
    <property type="entry name" value="EF-G C-terminal domain-like"/>
    <property type="match status" value="1"/>
</dbReference>
<dbReference type="InterPro" id="IPR042116">
    <property type="entry name" value="TypA/BipA_C"/>
</dbReference>
<evidence type="ECO:0000313" key="2">
    <source>
        <dbReference type="EMBL" id="KXN70106.1"/>
    </source>
</evidence>
<evidence type="ECO:0000313" key="3">
    <source>
        <dbReference type="Proteomes" id="UP000070444"/>
    </source>
</evidence>
<dbReference type="SUPFAM" id="SSF52540">
    <property type="entry name" value="P-loop containing nucleoside triphosphate hydrolases"/>
    <property type="match status" value="1"/>
</dbReference>
<keyword evidence="3" id="KW-1185">Reference proteome</keyword>
<dbReference type="AlphaFoldDB" id="A0A137P521"/>
<dbReference type="InterPro" id="IPR027417">
    <property type="entry name" value="P-loop_NTPase"/>
</dbReference>
<gene>
    <name evidence="2" type="ORF">CONCODRAFT_7342</name>
</gene>
<dbReference type="Pfam" id="PF00009">
    <property type="entry name" value="GTP_EFTU"/>
    <property type="match status" value="1"/>
</dbReference>
<feature type="domain" description="Tr-type G" evidence="1">
    <location>
        <begin position="164"/>
        <end position="196"/>
    </location>
</feature>
<dbReference type="OrthoDB" id="364892at2759"/>
<organism evidence="2 3">
    <name type="scientific">Conidiobolus coronatus (strain ATCC 28846 / CBS 209.66 / NRRL 28638)</name>
    <name type="common">Delacroixia coronata</name>
    <dbReference type="NCBI Taxonomy" id="796925"/>
    <lineage>
        <taxon>Eukaryota</taxon>
        <taxon>Fungi</taxon>
        <taxon>Fungi incertae sedis</taxon>
        <taxon>Zoopagomycota</taxon>
        <taxon>Entomophthoromycotina</taxon>
        <taxon>Entomophthoromycetes</taxon>
        <taxon>Entomophthorales</taxon>
        <taxon>Ancylistaceae</taxon>
        <taxon>Conidiobolus</taxon>
    </lineage>
</organism>
<dbReference type="EMBL" id="KQ964512">
    <property type="protein sequence ID" value="KXN70106.1"/>
    <property type="molecule type" value="Genomic_DNA"/>
</dbReference>
<dbReference type="STRING" id="796925.A0A137P521"/>
<dbReference type="GO" id="GO:0005525">
    <property type="term" value="F:GTP binding"/>
    <property type="evidence" value="ECO:0007669"/>
    <property type="project" value="InterPro"/>
</dbReference>
<accession>A0A137P521</accession>
<evidence type="ECO:0000259" key="1">
    <source>
        <dbReference type="Pfam" id="PF00009"/>
    </source>
</evidence>
<reference evidence="2 3" key="1">
    <citation type="journal article" date="2015" name="Genome Biol. Evol.">
        <title>Phylogenomic analyses indicate that early fungi evolved digesting cell walls of algal ancestors of land plants.</title>
        <authorList>
            <person name="Chang Y."/>
            <person name="Wang S."/>
            <person name="Sekimoto S."/>
            <person name="Aerts A.L."/>
            <person name="Choi C."/>
            <person name="Clum A."/>
            <person name="LaButti K.M."/>
            <person name="Lindquist E.A."/>
            <person name="Yee Ngan C."/>
            <person name="Ohm R.A."/>
            <person name="Salamov A.A."/>
            <person name="Grigoriev I.V."/>
            <person name="Spatafora J.W."/>
            <person name="Berbee M.L."/>
        </authorList>
    </citation>
    <scope>NUCLEOTIDE SEQUENCE [LARGE SCALE GENOMIC DNA]</scope>
    <source>
        <strain evidence="2 3">NRRL 28638</strain>
    </source>
</reference>